<proteinExistence type="predicted"/>
<reference evidence="1" key="1">
    <citation type="submission" date="2022-06" db="EMBL/GenBank/DDBJ databases">
        <title>Complete genome sequences of two strains of the flax pathogen Septoria linicola.</title>
        <authorList>
            <person name="Lapalu N."/>
            <person name="Simon A."/>
            <person name="Demenou B."/>
            <person name="Paumier D."/>
            <person name="Guillot M.-P."/>
            <person name="Gout L."/>
            <person name="Valade R."/>
        </authorList>
    </citation>
    <scope>NUCLEOTIDE SEQUENCE</scope>
    <source>
        <strain evidence="1">SE15195</strain>
    </source>
</reference>
<name>A0A9Q9AYF8_9PEZI</name>
<dbReference type="AlphaFoldDB" id="A0A9Q9AYF8"/>
<dbReference type="PANTHER" id="PTHR42085">
    <property type="entry name" value="F-BOX DOMAIN-CONTAINING PROTEIN"/>
    <property type="match status" value="1"/>
</dbReference>
<organism evidence="1 2">
    <name type="scientific">Septoria linicola</name>
    <dbReference type="NCBI Taxonomy" id="215465"/>
    <lineage>
        <taxon>Eukaryota</taxon>
        <taxon>Fungi</taxon>
        <taxon>Dikarya</taxon>
        <taxon>Ascomycota</taxon>
        <taxon>Pezizomycotina</taxon>
        <taxon>Dothideomycetes</taxon>
        <taxon>Dothideomycetidae</taxon>
        <taxon>Mycosphaerellales</taxon>
        <taxon>Mycosphaerellaceae</taxon>
        <taxon>Septoria</taxon>
    </lineage>
</organism>
<sequence>MDDKARPKTRLLSLPAEIRQQIYELVLFQHSGLSRSQVTNRLYTWIDIRRFRNGKPESLTYTSPPILSTCRLIRWEASPLYYTKIQFRFMEGQAAVRWLSCLEADNRCDLKDLAYCPNYLTWMDPRNPPLRAEILGKDWSDLCDAFRKLNVDGSAVLRVCGYGGGQVGWIFAKSFDFDAADADGLAEAAVQI</sequence>
<dbReference type="PANTHER" id="PTHR42085:SF1">
    <property type="entry name" value="F-BOX DOMAIN-CONTAINING PROTEIN"/>
    <property type="match status" value="1"/>
</dbReference>
<dbReference type="InterPro" id="IPR038883">
    <property type="entry name" value="AN11006-like"/>
</dbReference>
<gene>
    <name evidence="1" type="ORF">Slin15195_G107480</name>
</gene>
<protein>
    <recommendedName>
        <fullName evidence="3">F-box domain-containing protein</fullName>
    </recommendedName>
</protein>
<evidence type="ECO:0008006" key="3">
    <source>
        <dbReference type="Google" id="ProtNLM"/>
    </source>
</evidence>
<keyword evidence="2" id="KW-1185">Reference proteome</keyword>
<evidence type="ECO:0000313" key="1">
    <source>
        <dbReference type="EMBL" id="USW57429.1"/>
    </source>
</evidence>
<accession>A0A9Q9AYF8</accession>
<dbReference type="Proteomes" id="UP001056384">
    <property type="component" value="Chromosome 9"/>
</dbReference>
<dbReference type="EMBL" id="CP099426">
    <property type="protein sequence ID" value="USW57429.1"/>
    <property type="molecule type" value="Genomic_DNA"/>
</dbReference>
<evidence type="ECO:0000313" key="2">
    <source>
        <dbReference type="Proteomes" id="UP001056384"/>
    </source>
</evidence>